<comment type="caution">
    <text evidence="1">The sequence shown here is derived from an EMBL/GenBank/DDBJ whole genome shotgun (WGS) entry which is preliminary data.</text>
</comment>
<reference evidence="1 2" key="1">
    <citation type="submission" date="2016-04" db="EMBL/GenBank/DDBJ databases">
        <title>Draft genome of Fonsecaea erecta CBS 125763.</title>
        <authorList>
            <person name="Weiss V.A."/>
            <person name="Vicente V.A."/>
            <person name="Raittz R.T."/>
            <person name="Moreno L.F."/>
            <person name="De Souza E.M."/>
            <person name="Pedrosa F.O."/>
            <person name="Steffens M.B."/>
            <person name="Faoro H."/>
            <person name="Tadra-Sfeir M.Z."/>
            <person name="Najafzadeh M.J."/>
            <person name="Felipe M.S."/>
            <person name="Teixeira M."/>
            <person name="Sun J."/>
            <person name="Xi L."/>
            <person name="Gomes R."/>
            <person name="De Azevedo C.M."/>
            <person name="Salgado C.G."/>
            <person name="Da Silva M.B."/>
            <person name="Nascimento M.F."/>
            <person name="Queiroz-Telles F."/>
            <person name="Attili D.S."/>
            <person name="Gorbushina A."/>
        </authorList>
    </citation>
    <scope>NUCLEOTIDE SEQUENCE [LARGE SCALE GENOMIC DNA]</scope>
    <source>
        <strain evidence="1 2">CBS 125763</strain>
    </source>
</reference>
<dbReference type="EMBL" id="LVYI01000001">
    <property type="protein sequence ID" value="OAP64194.1"/>
    <property type="molecule type" value="Genomic_DNA"/>
</dbReference>
<dbReference type="AlphaFoldDB" id="A0A178ZWN5"/>
<accession>A0A178ZWN5</accession>
<gene>
    <name evidence="1" type="ORF">AYL99_00166</name>
</gene>
<dbReference type="RefSeq" id="XP_018697561.1">
    <property type="nucleotide sequence ID" value="XM_018831682.1"/>
</dbReference>
<organism evidence="1 2">
    <name type="scientific">Fonsecaea erecta</name>
    <dbReference type="NCBI Taxonomy" id="1367422"/>
    <lineage>
        <taxon>Eukaryota</taxon>
        <taxon>Fungi</taxon>
        <taxon>Dikarya</taxon>
        <taxon>Ascomycota</taxon>
        <taxon>Pezizomycotina</taxon>
        <taxon>Eurotiomycetes</taxon>
        <taxon>Chaetothyriomycetidae</taxon>
        <taxon>Chaetothyriales</taxon>
        <taxon>Herpotrichiellaceae</taxon>
        <taxon>Fonsecaea</taxon>
    </lineage>
</organism>
<dbReference type="OrthoDB" id="10306333at2759"/>
<evidence type="ECO:0000313" key="2">
    <source>
        <dbReference type="Proteomes" id="UP000078343"/>
    </source>
</evidence>
<sequence length="945" mass="103093">MTSQEPGLLARFNHIVQGTPPTYTYTTGSVQRVRVIGIPGFIYPPETETDEERLQFARQQIIEAFTNPDMIENVFKTADSGRLTIFMTGENALCGQTMADGKTWQFPGKNTIPLSWQPAIREVLLDCAQYIASYTKETIGCSMTTTYDLGVTNAAGKKTLSNTAILVCSENNEAWSVDKGIPSQIDGYGDWVMVDTTGSAQTTKVFSVSDILGGGATDANSVMLSIRICLDATQDTPFDQATELRPPDIVLCPALGAPARESWSNGLSSVVMVSDTADQHVTRVMSGGTGTWQKVDGFDALSHYSYIDTQAAGQASQILGENLLQIHGFAQGALLAETFTRVPGSQVITMEDEETGAKTTVIETATASIPARPELPATVASLNNLMGGTSSVIDAEGFADGVWADDPDHGLPPDEPVAPESKLNDQNLALKLNGLEPAQAKILQERSPAVRRRRQRLHYQPAQHYVLGSSGIASLSQEQKDELNHHFRTGPCTVSILNPTNTKTISDVEGLIGTRRLSTVSGETISRISYYHYVKPQNPFYKERDVKPYKGTVIYTDRSYATDPKSHEAALRAERDRLHRWLLHFNYGWHPLSKHSKCAFDTSPKPEDIPTYFKDAPTAPVQVKTTARAMDDTPTDLMNVVSQFSDLWPDIAPLGQLIDLTNPFSNQKGIRFGKIAVTTIGFGVTWAGASNPKNVKDIYYVSHAIELSPNPQLSMGGYVVRTSIIDPAAPAPYICTANDVFPASVESETGFTGTDQDFLAVMDLNERFFCYPGLQVRNVFVGPRNFLVQSSSPQTTQLTTQLTTGVDYSVTGNWGFFETSGTGSISGSASFSNSKTTEVPAVKVTDMSSMYGFVQDAMYRFDFSNTTSVGSTTIDLQTEQLFFVDDDLKGSRATGSGITQQFQLIVYGWAYGGNNQMYTWREIRPFELVVPPLPAGANPLPPPPT</sequence>
<name>A0A178ZWN5_9EURO</name>
<proteinExistence type="predicted"/>
<keyword evidence="2" id="KW-1185">Reference proteome</keyword>
<dbReference type="GeneID" id="30004336"/>
<dbReference type="Proteomes" id="UP000078343">
    <property type="component" value="Unassembled WGS sequence"/>
</dbReference>
<protein>
    <submittedName>
        <fullName evidence="1">Uncharacterized protein</fullName>
    </submittedName>
</protein>
<evidence type="ECO:0000313" key="1">
    <source>
        <dbReference type="EMBL" id="OAP64194.1"/>
    </source>
</evidence>